<gene>
    <name evidence="1" type="ORF">RBSWK_06334</name>
</gene>
<reference evidence="1 2" key="1">
    <citation type="journal article" date="2013" name="Mar. Genomics">
        <title>Expression of sulfatases in Rhodopirellula baltica and the diversity of sulfatases in the genus Rhodopirellula.</title>
        <authorList>
            <person name="Wegner C.E."/>
            <person name="Richter-Heitmann T."/>
            <person name="Klindworth A."/>
            <person name="Klockow C."/>
            <person name="Richter M."/>
            <person name="Achstetter T."/>
            <person name="Glockner F.O."/>
            <person name="Harder J."/>
        </authorList>
    </citation>
    <scope>NUCLEOTIDE SEQUENCE [LARGE SCALE GENOMIC DNA]</scope>
    <source>
        <strain evidence="1 2">SWK14</strain>
    </source>
</reference>
<dbReference type="AlphaFoldDB" id="L7C7B5"/>
<name>L7C7B5_RHOBT</name>
<organism evidence="1 2">
    <name type="scientific">Rhodopirellula baltica SWK14</name>
    <dbReference type="NCBI Taxonomy" id="993516"/>
    <lineage>
        <taxon>Bacteria</taxon>
        <taxon>Pseudomonadati</taxon>
        <taxon>Planctomycetota</taxon>
        <taxon>Planctomycetia</taxon>
        <taxon>Pirellulales</taxon>
        <taxon>Pirellulaceae</taxon>
        <taxon>Rhodopirellula</taxon>
    </lineage>
</organism>
<accession>L7C7B5</accession>
<dbReference type="EMBL" id="AMWG01000183">
    <property type="protein sequence ID" value="ELP29715.1"/>
    <property type="molecule type" value="Genomic_DNA"/>
</dbReference>
<comment type="caution">
    <text evidence="1">The sequence shown here is derived from an EMBL/GenBank/DDBJ whole genome shotgun (WGS) entry which is preliminary data.</text>
</comment>
<evidence type="ECO:0000313" key="1">
    <source>
        <dbReference type="EMBL" id="ELP29715.1"/>
    </source>
</evidence>
<protein>
    <submittedName>
        <fullName evidence="1">Uncharacterized protein</fullName>
    </submittedName>
</protein>
<dbReference type="PATRIC" id="fig|993516.3.peg.6795"/>
<dbReference type="Proteomes" id="UP000010959">
    <property type="component" value="Unassembled WGS sequence"/>
</dbReference>
<sequence>MDALGALLTRPQRAAIRDWLLQYESEIGIDKHLRGSLMTVADWDSKADLGSG</sequence>
<evidence type="ECO:0000313" key="2">
    <source>
        <dbReference type="Proteomes" id="UP000010959"/>
    </source>
</evidence>
<proteinExistence type="predicted"/>